<evidence type="ECO:0000313" key="5">
    <source>
        <dbReference type="Proteomes" id="UP000319257"/>
    </source>
</evidence>
<protein>
    <recommendedName>
        <fullName evidence="3">WSC domain-containing protein</fullName>
    </recommendedName>
</protein>
<dbReference type="PANTHER" id="PTHR45964:SF5">
    <property type="entry name" value="WSCD FAMILY MEMBER CG9164"/>
    <property type="match status" value="1"/>
</dbReference>
<dbReference type="OrthoDB" id="5985073at2759"/>
<dbReference type="InterPro" id="IPR002889">
    <property type="entry name" value="WSC_carb-bd"/>
</dbReference>
<feature type="domain" description="WSC" evidence="3">
    <location>
        <begin position="1097"/>
        <end position="1195"/>
    </location>
</feature>
<reference evidence="4 5" key="1">
    <citation type="submission" date="2019-06" db="EMBL/GenBank/DDBJ databases">
        <title>Draft genome sequence of the filamentous fungus Phialemoniopsis curvata isolated from diesel fuel.</title>
        <authorList>
            <person name="Varaljay V.A."/>
            <person name="Lyon W.J."/>
            <person name="Crouch A.L."/>
            <person name="Drake C.E."/>
            <person name="Hollomon J.M."/>
            <person name="Nadeau L.J."/>
            <person name="Nunn H.S."/>
            <person name="Stevenson B.S."/>
            <person name="Bojanowski C.L."/>
            <person name="Crookes-Goodson W.J."/>
        </authorList>
    </citation>
    <scope>NUCLEOTIDE SEQUENCE [LARGE SCALE GENOMIC DNA]</scope>
    <source>
        <strain evidence="4 5">D216</strain>
    </source>
</reference>
<keyword evidence="1" id="KW-0677">Repeat</keyword>
<feature type="compositionally biased region" description="Low complexity" evidence="2">
    <location>
        <begin position="1018"/>
        <end position="1085"/>
    </location>
</feature>
<evidence type="ECO:0000256" key="2">
    <source>
        <dbReference type="SAM" id="MobiDB-lite"/>
    </source>
</evidence>
<dbReference type="PROSITE" id="PS51212">
    <property type="entry name" value="WSC"/>
    <property type="match status" value="3"/>
</dbReference>
<dbReference type="PANTHER" id="PTHR45964">
    <property type="entry name" value="WSCD FAMILY MEMBER CG9164"/>
    <property type="match status" value="1"/>
</dbReference>
<evidence type="ECO:0000259" key="3">
    <source>
        <dbReference type="PROSITE" id="PS51212"/>
    </source>
</evidence>
<feature type="domain" description="WSC" evidence="3">
    <location>
        <begin position="903"/>
        <end position="1002"/>
    </location>
</feature>
<organism evidence="4 5">
    <name type="scientific">Thyridium curvatum</name>
    <dbReference type="NCBI Taxonomy" id="1093900"/>
    <lineage>
        <taxon>Eukaryota</taxon>
        <taxon>Fungi</taxon>
        <taxon>Dikarya</taxon>
        <taxon>Ascomycota</taxon>
        <taxon>Pezizomycotina</taxon>
        <taxon>Sordariomycetes</taxon>
        <taxon>Sordariomycetidae</taxon>
        <taxon>Thyridiales</taxon>
        <taxon>Thyridiaceae</taxon>
        <taxon>Thyridium</taxon>
    </lineage>
</organism>
<dbReference type="EMBL" id="SKBQ01000032">
    <property type="protein sequence ID" value="TPX13636.1"/>
    <property type="molecule type" value="Genomic_DNA"/>
</dbReference>
<feature type="region of interest" description="Disordered" evidence="2">
    <location>
        <begin position="1018"/>
        <end position="1091"/>
    </location>
</feature>
<gene>
    <name evidence="4" type="ORF">E0L32_005839</name>
</gene>
<dbReference type="RefSeq" id="XP_030995347.1">
    <property type="nucleotide sequence ID" value="XM_031140405.1"/>
</dbReference>
<dbReference type="STRING" id="1093900.A0A507B3J3"/>
<evidence type="ECO:0000313" key="4">
    <source>
        <dbReference type="EMBL" id="TPX13636.1"/>
    </source>
</evidence>
<dbReference type="InParanoid" id="A0A507B3J3"/>
<dbReference type="Proteomes" id="UP000319257">
    <property type="component" value="Unassembled WGS sequence"/>
</dbReference>
<dbReference type="SMART" id="SM00321">
    <property type="entry name" value="WSC"/>
    <property type="match status" value="3"/>
</dbReference>
<sequence>MLTGYLSVLQDQVLSGYLPNHNINPDLAASSDFKNLWTFTSPDNKELHLAKPLIYTPAGSPELVITASEMNNVRIFNSKTGAIIKQRQLQPPFSSGDSNCGDINPWVGVTGTPIIDANTDIMYLFSKGYKDGFTSGTANGIYKMYAIRIPTLEDVEGFPVVIDGHNADNDHARYFVAGVALQRPALTELNGHIVAGFGSHCSRWNYTGYLISVSKTPGVGVSGMFATESAPGAPKPQPLDLAVENGGKAGIWQAGFGLPTMGNNIFFVTGNGQGHQNGNIPANGRLPMSTLDESIVRMEMLEDGKFKLIDYFQPYDYIGLDAGDRDVGSSGLCTLDGSVFNGAGVSRMGVVAGKEGRAYIVNLDNLGGFRQGANGGDATVQTIELGGSLFGGFGSYPAEGGYIYATTVGGPLRAWKLGHDGAGKPVFSLAGTSQWISAGRVGVGQMTITSDNGKQGTGIVWVTDPNEGLVAFRAVPQDGVMVRINTPKIQGANKFQRPAFGNGRVFVSSNVNKLYAVGSNVASALNCTDPVSFGDVSAGSVATATVTCKAVTQISAIKGCSPADSSFRCDNSTLPQGAVASGTTFTFPVTWDLQTPGSSIKPGFVSSSLTISLTASGGYASTVAVPVQGNIVSKGPFLTTTPTEVDFGRMLKTDGPMPGLTAATVLQNAGNGTLTFIGAASQDTQGNYVNITSAGQLGSGFSSSNFPTKDQTLAAGQSITLSLAFNGNAIGNYSTRVTVWSDGGVSIITLKAFIANPPVVTFDISDGAGGWQALENYKFSFGDVVGGTTVQRQLRVCNSGGSNLIISISKPPSSVHLLALNPTTDLYEGTQIEPGKCSAGTVAVIPGTIQPNHPARTITDAWAIGSDGLDPVTGQPSGRHDITFTARLVSRQVGPKLADGSARYQYVGCFADTKFGRNLANSVNSKEQADKNTVEQCEQLCMDRGFAIAGLQYHRECWCGNSFKYPQSLSNENENLCTFDCTGDDTEACGGDGGYMSAYADVTKFDIPGFLAGVNNGTTSSSSSVAPSSTSSSTTSGISSTVSSTVSTTSSSSTASSSSVSSSSVTSSTSGSSSVSPSPTSTGSPLNPSQPPTVADRWVYAGCYQDLVDDVRVLSAASTASDDMTIDKCAAFCTSGAYNGGAFNFFGLEYGRECYCGWQVDASLAAPESECPSACAGSSVGLCGGGKRLSVWRNSVPNKVPSDPVHVQRSGPYRWMGCRTEGTNGRALKGKSYAADTVDVDACSTFCAAGSFTYMGVEYGRECYCGNDIGAGVKEAPTSECKTLCKGNRQTGLLHLCSPRVIGHIQLYE</sequence>
<name>A0A507B3J3_9PEZI</name>
<comment type="caution">
    <text evidence="4">The sequence shown here is derived from an EMBL/GenBank/DDBJ whole genome shotgun (WGS) entry which is preliminary data.</text>
</comment>
<keyword evidence="5" id="KW-1185">Reference proteome</keyword>
<accession>A0A507B3J3</accession>
<dbReference type="Pfam" id="PF01822">
    <property type="entry name" value="WSC"/>
    <property type="match status" value="3"/>
</dbReference>
<evidence type="ECO:0000256" key="1">
    <source>
        <dbReference type="ARBA" id="ARBA00022737"/>
    </source>
</evidence>
<feature type="domain" description="WSC" evidence="3">
    <location>
        <begin position="1212"/>
        <end position="1309"/>
    </location>
</feature>
<proteinExistence type="predicted"/>
<dbReference type="GeneID" id="41973286"/>
<dbReference type="InterPro" id="IPR051589">
    <property type="entry name" value="Sialate-O-sulfotransferase"/>
</dbReference>